<sequence>MYAGAPMEMARAMSAAPRPAARRGARPAPRRHRRALPDRPGAPGPVPPARVPPRPLRAPARAGSRPPRPARGPCARVSRAHANRPYAPARSPAPAARPPSRSAAVRIGRAGPSASGPSVSSSDAMSSHLAARGTAPGVDGTRRAGLTSSLSGHAPAAEGVAHGPEQGAHAEGLLEEQLVGRERLGGAPASPPVKADMNSTGTPGRSRARGPPVPARRRAA</sequence>
<feature type="compositionally biased region" description="Low complexity" evidence="1">
    <location>
        <begin position="113"/>
        <end position="131"/>
    </location>
</feature>
<protein>
    <submittedName>
        <fullName evidence="2">Uncharacterized protein</fullName>
    </submittedName>
</protein>
<dbReference type="KEGG" id="ftj:FTUN_4217"/>
<gene>
    <name evidence="2" type="ORF">FTUN_4217</name>
</gene>
<reference evidence="3" key="1">
    <citation type="submission" date="2020-05" db="EMBL/GenBank/DDBJ databases">
        <title>Frigoriglobus tundricola gen. nov., sp. nov., a psychrotolerant cellulolytic planctomycete of the family Gemmataceae with two divergent copies of 16S rRNA gene.</title>
        <authorList>
            <person name="Kulichevskaya I.S."/>
            <person name="Ivanova A.A."/>
            <person name="Naumoff D.G."/>
            <person name="Beletsky A.V."/>
            <person name="Rijpstra W.I.C."/>
            <person name="Sinninghe Damste J.S."/>
            <person name="Mardanov A.V."/>
            <person name="Ravin N.V."/>
            <person name="Dedysh S.N."/>
        </authorList>
    </citation>
    <scope>NUCLEOTIDE SEQUENCE [LARGE SCALE GENOMIC DNA]</scope>
    <source>
        <strain evidence="3">PL17</strain>
    </source>
</reference>
<feature type="compositionally biased region" description="Low complexity" evidence="1">
    <location>
        <begin position="1"/>
        <end position="19"/>
    </location>
</feature>
<keyword evidence="3" id="KW-1185">Reference proteome</keyword>
<feature type="compositionally biased region" description="Low complexity" evidence="1">
    <location>
        <begin position="87"/>
        <end position="104"/>
    </location>
</feature>
<dbReference type="EMBL" id="CP053452">
    <property type="protein sequence ID" value="QJW96660.1"/>
    <property type="molecule type" value="Genomic_DNA"/>
</dbReference>
<evidence type="ECO:0000256" key="1">
    <source>
        <dbReference type="SAM" id="MobiDB-lite"/>
    </source>
</evidence>
<feature type="region of interest" description="Disordered" evidence="1">
    <location>
        <begin position="1"/>
        <end position="220"/>
    </location>
</feature>
<proteinExistence type="predicted"/>
<evidence type="ECO:0000313" key="3">
    <source>
        <dbReference type="Proteomes" id="UP000503447"/>
    </source>
</evidence>
<accession>A0A6M5YTE6</accession>
<feature type="compositionally biased region" description="Pro residues" evidence="1">
    <location>
        <begin position="40"/>
        <end position="56"/>
    </location>
</feature>
<name>A0A6M5YTE6_9BACT</name>
<dbReference type="Proteomes" id="UP000503447">
    <property type="component" value="Chromosome"/>
</dbReference>
<feature type="compositionally biased region" description="Low complexity" evidence="1">
    <location>
        <begin position="57"/>
        <end position="77"/>
    </location>
</feature>
<evidence type="ECO:0000313" key="2">
    <source>
        <dbReference type="EMBL" id="QJW96660.1"/>
    </source>
</evidence>
<organism evidence="2 3">
    <name type="scientific">Frigoriglobus tundricola</name>
    <dbReference type="NCBI Taxonomy" id="2774151"/>
    <lineage>
        <taxon>Bacteria</taxon>
        <taxon>Pseudomonadati</taxon>
        <taxon>Planctomycetota</taxon>
        <taxon>Planctomycetia</taxon>
        <taxon>Gemmatales</taxon>
        <taxon>Gemmataceae</taxon>
        <taxon>Frigoriglobus</taxon>
    </lineage>
</organism>
<feature type="compositionally biased region" description="Basic residues" evidence="1">
    <location>
        <begin position="20"/>
        <end position="34"/>
    </location>
</feature>
<dbReference type="AlphaFoldDB" id="A0A6M5YTE6"/>